<evidence type="ECO:0000256" key="1">
    <source>
        <dbReference type="SAM" id="MobiDB-lite"/>
    </source>
</evidence>
<reference evidence="2 3" key="1">
    <citation type="submission" date="2022-11" db="EMBL/GenBank/DDBJ databases">
        <title>Whole genome sequence of Eschrichtius robustus ER-17-0199.</title>
        <authorList>
            <person name="Bruniche-Olsen A."/>
            <person name="Black A.N."/>
            <person name="Fields C.J."/>
            <person name="Walden K."/>
            <person name="Dewoody J.A."/>
        </authorList>
    </citation>
    <scope>NUCLEOTIDE SEQUENCE [LARGE SCALE GENOMIC DNA]</scope>
    <source>
        <strain evidence="2">ER-17-0199</strain>
        <tissue evidence="2">Blubber</tissue>
    </source>
</reference>
<accession>A0AB34HEB4</accession>
<feature type="compositionally biased region" description="Pro residues" evidence="1">
    <location>
        <begin position="65"/>
        <end position="74"/>
    </location>
</feature>
<sequence>MLVEPPCRPVQIPTFPAPSTVPGPKRVRNCSRNIQHWTPSSWPQRPRDTPPVTTATGEVLTLDPGAPPGPAPPRRIPEIKMEKDNPEVPPPARDPPPPPGPPERRSRGEGEEEGEVCERERGRTSRRRFVLPGSGGGAQPGPRTSAGRAGGAEEAGGKPGAANWGGGALPPPPPSVRALAAWPHLPGGLGATSRRRGPVPGAGGAWRCGREARASARRPGLRGQVMVGPCASPEERGPPEQLCPQAALARRLDISPREVGQL</sequence>
<proteinExistence type="predicted"/>
<feature type="compositionally biased region" description="Pro residues" evidence="1">
    <location>
        <begin position="87"/>
        <end position="101"/>
    </location>
</feature>
<dbReference type="Proteomes" id="UP001159641">
    <property type="component" value="Unassembled WGS sequence"/>
</dbReference>
<dbReference type="AlphaFoldDB" id="A0AB34HEB4"/>
<evidence type="ECO:0000313" key="2">
    <source>
        <dbReference type="EMBL" id="KAJ8789583.1"/>
    </source>
</evidence>
<organism evidence="2 3">
    <name type="scientific">Eschrichtius robustus</name>
    <name type="common">California gray whale</name>
    <name type="synonym">Eschrichtius gibbosus</name>
    <dbReference type="NCBI Taxonomy" id="9764"/>
    <lineage>
        <taxon>Eukaryota</taxon>
        <taxon>Metazoa</taxon>
        <taxon>Chordata</taxon>
        <taxon>Craniata</taxon>
        <taxon>Vertebrata</taxon>
        <taxon>Euteleostomi</taxon>
        <taxon>Mammalia</taxon>
        <taxon>Eutheria</taxon>
        <taxon>Laurasiatheria</taxon>
        <taxon>Artiodactyla</taxon>
        <taxon>Whippomorpha</taxon>
        <taxon>Cetacea</taxon>
        <taxon>Mysticeti</taxon>
        <taxon>Eschrichtiidae</taxon>
        <taxon>Eschrichtius</taxon>
    </lineage>
</organism>
<evidence type="ECO:0000313" key="3">
    <source>
        <dbReference type="Proteomes" id="UP001159641"/>
    </source>
</evidence>
<name>A0AB34HEB4_ESCRO</name>
<feature type="compositionally biased region" description="Basic and acidic residues" evidence="1">
    <location>
        <begin position="75"/>
        <end position="86"/>
    </location>
</feature>
<dbReference type="EMBL" id="JAIQCJ010001425">
    <property type="protein sequence ID" value="KAJ8789583.1"/>
    <property type="molecule type" value="Genomic_DNA"/>
</dbReference>
<gene>
    <name evidence="2" type="ORF">J1605_022110</name>
</gene>
<feature type="compositionally biased region" description="Gly residues" evidence="1">
    <location>
        <begin position="148"/>
        <end position="168"/>
    </location>
</feature>
<keyword evidence="3" id="KW-1185">Reference proteome</keyword>
<comment type="caution">
    <text evidence="2">The sequence shown here is derived from an EMBL/GenBank/DDBJ whole genome shotgun (WGS) entry which is preliminary data.</text>
</comment>
<feature type="compositionally biased region" description="Polar residues" evidence="1">
    <location>
        <begin position="30"/>
        <end position="43"/>
    </location>
</feature>
<feature type="region of interest" description="Disordered" evidence="1">
    <location>
        <begin position="1"/>
        <end position="241"/>
    </location>
</feature>
<protein>
    <submittedName>
        <fullName evidence="2">Uncharacterized protein</fullName>
    </submittedName>
</protein>